<reference evidence="3" key="1">
    <citation type="submission" date="2017-03" db="EMBL/GenBank/DDBJ databases">
        <authorList>
            <person name="Rodrigo-Torres L."/>
            <person name="Arahal R.D."/>
            <person name="Lucena T."/>
        </authorList>
    </citation>
    <scope>NUCLEOTIDE SEQUENCE [LARGE SCALE GENOMIC DNA]</scope>
    <source>
        <strain evidence="3">CECT 8370</strain>
    </source>
</reference>
<organism evidence="2 3">
    <name type="scientific">Roseovarius gaetbuli</name>
    <dbReference type="NCBI Taxonomy" id="1356575"/>
    <lineage>
        <taxon>Bacteria</taxon>
        <taxon>Pseudomonadati</taxon>
        <taxon>Pseudomonadota</taxon>
        <taxon>Alphaproteobacteria</taxon>
        <taxon>Rhodobacterales</taxon>
        <taxon>Roseobacteraceae</taxon>
        <taxon>Roseovarius</taxon>
    </lineage>
</organism>
<evidence type="ECO:0000256" key="1">
    <source>
        <dbReference type="SAM" id="MobiDB-lite"/>
    </source>
</evidence>
<feature type="region of interest" description="Disordered" evidence="1">
    <location>
        <begin position="201"/>
        <end position="225"/>
    </location>
</feature>
<feature type="compositionally biased region" description="Polar residues" evidence="1">
    <location>
        <begin position="216"/>
        <end position="225"/>
    </location>
</feature>
<keyword evidence="3" id="KW-1185">Reference proteome</keyword>
<dbReference type="AlphaFoldDB" id="A0A1X6ZI38"/>
<dbReference type="EMBL" id="FWFJ01000021">
    <property type="protein sequence ID" value="SLN52342.1"/>
    <property type="molecule type" value="Genomic_DNA"/>
</dbReference>
<dbReference type="RefSeq" id="WP_212580076.1">
    <property type="nucleotide sequence ID" value="NZ_FWFJ01000021.1"/>
</dbReference>
<evidence type="ECO:0000313" key="3">
    <source>
        <dbReference type="Proteomes" id="UP000194012"/>
    </source>
</evidence>
<protein>
    <submittedName>
        <fullName evidence="2">Uncharacterized protein</fullName>
    </submittedName>
</protein>
<dbReference type="Proteomes" id="UP000194012">
    <property type="component" value="Unassembled WGS sequence"/>
</dbReference>
<gene>
    <name evidence="2" type="ORF">ROG8370_02349</name>
</gene>
<evidence type="ECO:0000313" key="2">
    <source>
        <dbReference type="EMBL" id="SLN52342.1"/>
    </source>
</evidence>
<proteinExistence type="predicted"/>
<sequence>MSTWISDQTTARRIMRRAFFTMLILPLAACLEGVPGAGSGARAPVLSKVMFYDGDVTVAGPRGYCIDPQSVKRGASGSFALLASCESLTGRAGVVVDPAVLTVSVLPQRVGVSQPNSAEMTRALAPDKVLLGFDGDGISLVHVASGGRAVLPKGDPSYWRAGMVINDHLIGLAIYGPKGGVVAGDAGRDLLMDLAEELREQSPQRSFAPTAAAAGETSSNDVTQPVTKAKKGLDMLLSGLFPIKG</sequence>
<name>A0A1X6ZI38_9RHOB</name>
<accession>A0A1X6ZI38</accession>